<evidence type="ECO:0000313" key="15">
    <source>
        <dbReference type="Proteomes" id="UP000697127"/>
    </source>
</evidence>
<dbReference type="Proteomes" id="UP000697127">
    <property type="component" value="Unassembled WGS sequence"/>
</dbReference>
<accession>A0A9P7BH69</accession>
<dbReference type="InterPro" id="IPR029044">
    <property type="entry name" value="Nucleotide-diphossugar_trans"/>
</dbReference>
<evidence type="ECO:0000256" key="1">
    <source>
        <dbReference type="ARBA" id="ARBA00004389"/>
    </source>
</evidence>
<dbReference type="GO" id="GO:0006487">
    <property type="term" value="P:protein N-linked glycosylation"/>
    <property type="evidence" value="ECO:0007669"/>
    <property type="project" value="TreeGrafter"/>
</dbReference>
<dbReference type="PANTHER" id="PTHR10859:SF91">
    <property type="entry name" value="DOLICHYL-PHOSPHATE BETA-GLUCOSYLTRANSFERASE"/>
    <property type="match status" value="1"/>
</dbReference>
<dbReference type="CDD" id="cd04188">
    <property type="entry name" value="DPG_synthase"/>
    <property type="match status" value="1"/>
</dbReference>
<evidence type="ECO:0000256" key="8">
    <source>
        <dbReference type="ARBA" id="ARBA00022824"/>
    </source>
</evidence>
<keyword evidence="10" id="KW-1133">Transmembrane helix</keyword>
<evidence type="ECO:0000256" key="12">
    <source>
        <dbReference type="ARBA" id="ARBA00045097"/>
    </source>
</evidence>
<dbReference type="SUPFAM" id="SSF53448">
    <property type="entry name" value="Nucleotide-diphospho-sugar transferases"/>
    <property type="match status" value="1"/>
</dbReference>
<keyword evidence="7" id="KW-0812">Transmembrane</keyword>
<dbReference type="Pfam" id="PF00535">
    <property type="entry name" value="Glycos_transf_2"/>
    <property type="match status" value="1"/>
</dbReference>
<evidence type="ECO:0000256" key="9">
    <source>
        <dbReference type="ARBA" id="ARBA00022968"/>
    </source>
</evidence>
<dbReference type="AlphaFoldDB" id="A0A9P7BH69"/>
<evidence type="ECO:0000256" key="4">
    <source>
        <dbReference type="ARBA" id="ARBA00012583"/>
    </source>
</evidence>
<comment type="similarity">
    <text evidence="3">Belongs to the glycosyltransferase 2 family.</text>
</comment>
<proteinExistence type="inferred from homology"/>
<gene>
    <name evidence="14" type="primary">ALG5</name>
    <name evidence="14" type="ORF">C6P40_004677</name>
</gene>
<evidence type="ECO:0000256" key="2">
    <source>
        <dbReference type="ARBA" id="ARBA00004922"/>
    </source>
</evidence>
<feature type="non-terminal residue" evidence="14">
    <location>
        <position position="1"/>
    </location>
</feature>
<dbReference type="EC" id="2.4.1.117" evidence="4"/>
<dbReference type="GO" id="GO:0004581">
    <property type="term" value="F:dolichyl-phosphate beta-glucosyltransferase activity"/>
    <property type="evidence" value="ECO:0007669"/>
    <property type="project" value="UniProtKB-EC"/>
</dbReference>
<evidence type="ECO:0000256" key="5">
    <source>
        <dbReference type="ARBA" id="ARBA00022676"/>
    </source>
</evidence>
<comment type="pathway">
    <text evidence="2">Protein modification; protein glycosylation.</text>
</comment>
<evidence type="ECO:0000256" key="10">
    <source>
        <dbReference type="ARBA" id="ARBA00022989"/>
    </source>
</evidence>
<sequence length="312" mass="35775">LYTIIWSFSHKPRLPFKSELTYHTNDKENKSYKLPKFNSEIPEDEKVFLSIVIPCFNETTRLKVMLQEAISYLENQTDNIKLQKSFEILIVDDGSKDKTAEYAIELANEFKLSPHCLRVIKFEKNRGKGGAVTHGMQCARGDYIIFADADGASQFSDIIKLLNSIQKLDDKKPLENPAVSIGSRAHMVNTDAVVKRALIRNILMYCLHTLVFIFGIRDIKDTQCGFKLFNKSAVELIFPNMHTEGWIFDVELLILVSRQNIPLEEIPINWHEVDGSKMVLARDSVNMAIDLVVTRMAYILGIYKEKQKEKQV</sequence>
<reference evidence="14" key="1">
    <citation type="submission" date="2020-11" db="EMBL/GenBank/DDBJ databases">
        <title>Kefir isolates.</title>
        <authorList>
            <person name="Marcisauskas S."/>
            <person name="Kim Y."/>
            <person name="Blasche S."/>
        </authorList>
    </citation>
    <scope>NUCLEOTIDE SEQUENCE</scope>
    <source>
        <strain evidence="14">Olga-1</strain>
    </source>
</reference>
<dbReference type="InterPro" id="IPR035518">
    <property type="entry name" value="DPG_synthase"/>
</dbReference>
<evidence type="ECO:0000256" key="3">
    <source>
        <dbReference type="ARBA" id="ARBA00006739"/>
    </source>
</evidence>
<evidence type="ECO:0000256" key="11">
    <source>
        <dbReference type="ARBA" id="ARBA00023136"/>
    </source>
</evidence>
<keyword evidence="6" id="KW-0808">Transferase</keyword>
<dbReference type="PANTHER" id="PTHR10859">
    <property type="entry name" value="GLYCOSYL TRANSFERASE"/>
    <property type="match status" value="1"/>
</dbReference>
<comment type="catalytic activity">
    <reaction evidence="12">
        <text>a di-trans,poly-cis-dolichyl phosphate + UDP-alpha-D-glucose = a di-trans,poly-cis-dolichyl beta-D-glucosyl phosphate + UDP</text>
        <dbReference type="Rhea" id="RHEA:15401"/>
        <dbReference type="Rhea" id="RHEA-COMP:19498"/>
        <dbReference type="Rhea" id="RHEA-COMP:19502"/>
        <dbReference type="ChEBI" id="CHEBI:57525"/>
        <dbReference type="ChEBI" id="CHEBI:57683"/>
        <dbReference type="ChEBI" id="CHEBI:58223"/>
        <dbReference type="ChEBI" id="CHEBI:58885"/>
        <dbReference type="EC" id="2.4.1.117"/>
    </reaction>
    <physiologicalReaction direction="left-to-right" evidence="12">
        <dbReference type="Rhea" id="RHEA:15402"/>
    </physiologicalReaction>
</comment>
<dbReference type="InterPro" id="IPR001173">
    <property type="entry name" value="Glyco_trans_2-like"/>
</dbReference>
<dbReference type="GO" id="GO:0005789">
    <property type="term" value="C:endoplasmic reticulum membrane"/>
    <property type="evidence" value="ECO:0007669"/>
    <property type="project" value="UniProtKB-SubCell"/>
</dbReference>
<organism evidence="14 15">
    <name type="scientific">Pichia californica</name>
    <dbReference type="NCBI Taxonomy" id="460514"/>
    <lineage>
        <taxon>Eukaryota</taxon>
        <taxon>Fungi</taxon>
        <taxon>Dikarya</taxon>
        <taxon>Ascomycota</taxon>
        <taxon>Saccharomycotina</taxon>
        <taxon>Pichiomycetes</taxon>
        <taxon>Pichiales</taxon>
        <taxon>Pichiaceae</taxon>
        <taxon>Pichia</taxon>
    </lineage>
</organism>
<feature type="domain" description="Glycosyltransferase 2-like" evidence="13">
    <location>
        <begin position="50"/>
        <end position="173"/>
    </location>
</feature>
<evidence type="ECO:0000256" key="6">
    <source>
        <dbReference type="ARBA" id="ARBA00022679"/>
    </source>
</evidence>
<evidence type="ECO:0000259" key="13">
    <source>
        <dbReference type="Pfam" id="PF00535"/>
    </source>
</evidence>
<protein>
    <recommendedName>
        <fullName evidence="4">dolichyl-phosphate beta-glucosyltransferase</fullName>
        <ecNumber evidence="4">2.4.1.117</ecNumber>
    </recommendedName>
</protein>
<dbReference type="EMBL" id="PUHW01000068">
    <property type="protein sequence ID" value="KAG0689644.1"/>
    <property type="molecule type" value="Genomic_DNA"/>
</dbReference>
<keyword evidence="11" id="KW-0472">Membrane</keyword>
<comment type="subcellular location">
    <subcellularLocation>
        <location evidence="1">Endoplasmic reticulum membrane</location>
        <topology evidence="1">Single-pass membrane protein</topology>
    </subcellularLocation>
</comment>
<dbReference type="Gene3D" id="3.90.550.10">
    <property type="entry name" value="Spore Coat Polysaccharide Biosynthesis Protein SpsA, Chain A"/>
    <property type="match status" value="1"/>
</dbReference>
<keyword evidence="15" id="KW-1185">Reference proteome</keyword>
<keyword evidence="8" id="KW-0256">Endoplasmic reticulum</keyword>
<keyword evidence="9" id="KW-0735">Signal-anchor</keyword>
<comment type="caution">
    <text evidence="14">The sequence shown here is derived from an EMBL/GenBank/DDBJ whole genome shotgun (WGS) entry which is preliminary data.</text>
</comment>
<keyword evidence="5" id="KW-0328">Glycosyltransferase</keyword>
<name>A0A9P7BH69_9ASCO</name>
<evidence type="ECO:0000313" key="14">
    <source>
        <dbReference type="EMBL" id="KAG0689644.1"/>
    </source>
</evidence>
<evidence type="ECO:0000256" key="7">
    <source>
        <dbReference type="ARBA" id="ARBA00022692"/>
    </source>
</evidence>